<dbReference type="EMBL" id="AK441429">
    <property type="protein sequence ID" value="BAN65223.1"/>
    <property type="molecule type" value="mRNA"/>
</dbReference>
<evidence type="ECO:0000313" key="2">
    <source>
        <dbReference type="EMBL" id="BAN65223.1"/>
    </source>
</evidence>
<evidence type="ECO:0000256" key="1">
    <source>
        <dbReference type="SAM" id="SignalP"/>
    </source>
</evidence>
<protein>
    <submittedName>
        <fullName evidence="2">Uncharacterized protein</fullName>
    </submittedName>
</protein>
<reference evidence="2" key="1">
    <citation type="journal article" date="2014" name="BMC Genomics">
        <title>The Babesia bovis gene and promoter model: an update from full-length EST analysis.</title>
        <authorList>
            <person name="Yamagishi J."/>
            <person name="Wakaguri H."/>
            <person name="Yokoyama N."/>
            <person name="Yamashita R."/>
            <person name="Suzuki Y."/>
            <person name="Xuan X."/>
            <person name="Igarashi I."/>
        </authorList>
    </citation>
    <scope>NUCLEOTIDE SEQUENCE</scope>
    <source>
        <strain evidence="2">Texas</strain>
    </source>
</reference>
<name>S6B1J5_BABBO</name>
<dbReference type="AlphaFoldDB" id="S6B1J5"/>
<feature type="signal peptide" evidence="1">
    <location>
        <begin position="1"/>
        <end position="24"/>
    </location>
</feature>
<proteinExistence type="evidence at transcript level"/>
<accession>S6B1J5</accession>
<organism evidence="2">
    <name type="scientific">Babesia bovis</name>
    <dbReference type="NCBI Taxonomy" id="5865"/>
    <lineage>
        <taxon>Eukaryota</taxon>
        <taxon>Sar</taxon>
        <taxon>Alveolata</taxon>
        <taxon>Apicomplexa</taxon>
        <taxon>Aconoidasida</taxon>
        <taxon>Piroplasmida</taxon>
        <taxon>Babesiidae</taxon>
        <taxon>Babesia</taxon>
    </lineage>
</organism>
<feature type="chain" id="PRO_5004536297" evidence="1">
    <location>
        <begin position="25"/>
        <end position="109"/>
    </location>
</feature>
<sequence length="109" mass="12008">MNWKITMPLLYVVISAVDLSHVSFQYGASIPNDMGRQIHEATNVNNIYMLVGVKFVPIVSSSKSIFFTMIARKASNTLDAKAQKNDHVLKESSFAEDMATPATIGISDK</sequence>
<keyword evidence="1" id="KW-0732">Signal</keyword>